<dbReference type="InterPro" id="IPR017907">
    <property type="entry name" value="Znf_RING_CS"/>
</dbReference>
<dbReference type="InterPro" id="IPR000315">
    <property type="entry name" value="Znf_B-box"/>
</dbReference>
<dbReference type="InterPro" id="IPR013083">
    <property type="entry name" value="Znf_RING/FYVE/PHD"/>
</dbReference>
<dbReference type="PROSITE" id="PS50089">
    <property type="entry name" value="ZF_RING_2"/>
    <property type="match status" value="1"/>
</dbReference>
<dbReference type="KEGG" id="crg:105339437"/>
<dbReference type="SUPFAM" id="SSF57845">
    <property type="entry name" value="B-box zinc-binding domain"/>
    <property type="match status" value="1"/>
</dbReference>
<dbReference type="Gene3D" id="3.30.160.60">
    <property type="entry name" value="Classic Zinc Finger"/>
    <property type="match status" value="1"/>
</dbReference>
<dbReference type="Pfam" id="PF13445">
    <property type="entry name" value="zf-RING_UBOX"/>
    <property type="match status" value="1"/>
</dbReference>
<dbReference type="EMBL" id="JH817484">
    <property type="protein sequence ID" value="EKC30865.1"/>
    <property type="molecule type" value="Genomic_DNA"/>
</dbReference>
<dbReference type="PROSITE" id="PS50119">
    <property type="entry name" value="ZF_BBOX"/>
    <property type="match status" value="1"/>
</dbReference>
<evidence type="ECO:0000313" key="7">
    <source>
        <dbReference type="EMBL" id="EKC30865.1"/>
    </source>
</evidence>
<dbReference type="InParanoid" id="K1QPR4"/>
<keyword evidence="5" id="KW-0175">Coiled coil</keyword>
<accession>K1QPR4</accession>
<keyword evidence="4" id="KW-0862">Zinc</keyword>
<dbReference type="SMART" id="SM00184">
    <property type="entry name" value="RING"/>
    <property type="match status" value="1"/>
</dbReference>
<feature type="region of interest" description="Disordered" evidence="6">
    <location>
        <begin position="363"/>
        <end position="394"/>
    </location>
</feature>
<dbReference type="InterPro" id="IPR047153">
    <property type="entry name" value="TRIM45/56/19-like"/>
</dbReference>
<dbReference type="PANTHER" id="PTHR25462">
    <property type="entry name" value="BONUS, ISOFORM C-RELATED"/>
    <property type="match status" value="1"/>
</dbReference>
<sequence>MEDSLLQTTTEHITCTICLEVFEEPKALPCLHTFCKKCIHSHITRNVASHTYPKGFRCPICRVFVPAIIGKQNSPQTWASYLQGNHVIASLVDAFQTPRDQRNVKCCQEHPHKELEIYCFDHKVYLCCICSLKHRQCTDVQTKEDAMERLESLSALTISKDTAENMLKEMYEQCNDIEKQIAARKSRVLGMEEKEVKAKQIISQLKEEMIERIQQAEVSTIAKLSAKKEKEIQRTERDVKKYERFLSNTKDSIRLLQSASDGQKKEELDEAVQVASYTKQNCLKKLVSMNKKLDKVTFEFKPTKAVIDFLSNFEFIGGIDTTQDESDDAENYASLGSGNFSDDERPPVFHRAHSCAEIPMTPYSRQRPVPARRQRRVASASSLDTENTTPSLAPNQMQTYAEILVNSSKIKPSWITGLSVFPDGKILLADYHNSRMVLYSSDYDQLSEILVQTAPYDVTVIDDSSFMITRPEFAQSVVSGSVVDGRLRLGASLKTSFQARCLNFNEGYLAVCSSSIVEILEKDQEFWTEKNSHSFVRSKFTYVAVDGQRKNIFLTDQKYPEPQLICLSFSGEVIWRFVHPDLNFPTGVAFSDTRVFVASWDRCAVLELGLEGDYHGVIFRDIRYPWTIAVGSDHNKLVVSQHKNTLPDEIKRSVKLLQFECEPEM</sequence>
<gene>
    <name evidence="7" type="ORF">CGI_10028544</name>
</gene>
<evidence type="ECO:0000256" key="6">
    <source>
        <dbReference type="SAM" id="MobiDB-lite"/>
    </source>
</evidence>
<dbReference type="InterPro" id="IPR011042">
    <property type="entry name" value="6-blade_b-propeller_TolB-like"/>
</dbReference>
<dbReference type="PROSITE" id="PS00518">
    <property type="entry name" value="ZF_RING_1"/>
    <property type="match status" value="1"/>
</dbReference>
<evidence type="ECO:0000256" key="5">
    <source>
        <dbReference type="SAM" id="Coils"/>
    </source>
</evidence>
<reference evidence="7" key="1">
    <citation type="journal article" date="2012" name="Nature">
        <title>The oyster genome reveals stress adaptation and complexity of shell formation.</title>
        <authorList>
            <person name="Zhang G."/>
            <person name="Fang X."/>
            <person name="Guo X."/>
            <person name="Li L."/>
            <person name="Luo R."/>
            <person name="Xu F."/>
            <person name="Yang P."/>
            <person name="Zhang L."/>
            <person name="Wang X."/>
            <person name="Qi H."/>
            <person name="Xiong Z."/>
            <person name="Que H."/>
            <person name="Xie Y."/>
            <person name="Holland P.W."/>
            <person name="Paps J."/>
            <person name="Zhu Y."/>
            <person name="Wu F."/>
            <person name="Chen Y."/>
            <person name="Wang J."/>
            <person name="Peng C."/>
            <person name="Meng J."/>
            <person name="Yang L."/>
            <person name="Liu J."/>
            <person name="Wen B."/>
            <person name="Zhang N."/>
            <person name="Huang Z."/>
            <person name="Zhu Q."/>
            <person name="Feng Y."/>
            <person name="Mount A."/>
            <person name="Hedgecock D."/>
            <person name="Xu Z."/>
            <person name="Liu Y."/>
            <person name="Domazet-Loso T."/>
            <person name="Du Y."/>
            <person name="Sun X."/>
            <person name="Zhang S."/>
            <person name="Liu B."/>
            <person name="Cheng P."/>
            <person name="Jiang X."/>
            <person name="Li J."/>
            <person name="Fan D."/>
            <person name="Wang W."/>
            <person name="Fu W."/>
            <person name="Wang T."/>
            <person name="Wang B."/>
            <person name="Zhang J."/>
            <person name="Peng Z."/>
            <person name="Li Y."/>
            <person name="Li N."/>
            <person name="Wang J."/>
            <person name="Chen M."/>
            <person name="He Y."/>
            <person name="Tan F."/>
            <person name="Song X."/>
            <person name="Zheng Q."/>
            <person name="Huang R."/>
            <person name="Yang H."/>
            <person name="Du X."/>
            <person name="Chen L."/>
            <person name="Yang M."/>
            <person name="Gaffney P.M."/>
            <person name="Wang S."/>
            <person name="Luo L."/>
            <person name="She Z."/>
            <person name="Ming Y."/>
            <person name="Huang W."/>
            <person name="Zhang S."/>
            <person name="Huang B."/>
            <person name="Zhang Y."/>
            <person name="Qu T."/>
            <person name="Ni P."/>
            <person name="Miao G."/>
            <person name="Wang J."/>
            <person name="Wang Q."/>
            <person name="Steinberg C.E."/>
            <person name="Wang H."/>
            <person name="Li N."/>
            <person name="Qian L."/>
            <person name="Zhang G."/>
            <person name="Li Y."/>
            <person name="Yang H."/>
            <person name="Liu X."/>
            <person name="Wang J."/>
            <person name="Yin Y."/>
            <person name="Wang J."/>
        </authorList>
    </citation>
    <scope>NUCLEOTIDE SEQUENCE [LARGE SCALE GENOMIC DNA]</scope>
    <source>
        <strain evidence="7">05x7-T-G4-1.051#20</strain>
    </source>
</reference>
<dbReference type="Gene3D" id="2.120.10.30">
    <property type="entry name" value="TolB, C-terminal domain"/>
    <property type="match status" value="1"/>
</dbReference>
<dbReference type="SUPFAM" id="SSF57850">
    <property type="entry name" value="RING/U-box"/>
    <property type="match status" value="1"/>
</dbReference>
<keyword evidence="1" id="KW-0597">Phosphoprotein</keyword>
<dbReference type="InterPro" id="IPR001841">
    <property type="entry name" value="Znf_RING"/>
</dbReference>
<dbReference type="CDD" id="cd19756">
    <property type="entry name" value="Bbox2"/>
    <property type="match status" value="1"/>
</dbReference>
<keyword evidence="3" id="KW-0863">Zinc-finger</keyword>
<dbReference type="AlphaFoldDB" id="K1QPR4"/>
<feature type="coiled-coil region" evidence="5">
    <location>
        <begin position="160"/>
        <end position="245"/>
    </location>
</feature>
<evidence type="ECO:0000256" key="3">
    <source>
        <dbReference type="ARBA" id="ARBA00022771"/>
    </source>
</evidence>
<dbReference type="GO" id="GO:0008270">
    <property type="term" value="F:zinc ion binding"/>
    <property type="evidence" value="ECO:0007669"/>
    <property type="project" value="UniProtKB-KW"/>
</dbReference>
<dbReference type="HOGENOM" id="CLU_008645_6_0_1"/>
<evidence type="ECO:0000256" key="1">
    <source>
        <dbReference type="ARBA" id="ARBA00022553"/>
    </source>
</evidence>
<dbReference type="InterPro" id="IPR027370">
    <property type="entry name" value="Znf-RING_euk"/>
</dbReference>
<proteinExistence type="predicted"/>
<organism evidence="7">
    <name type="scientific">Magallana gigas</name>
    <name type="common">Pacific oyster</name>
    <name type="synonym">Crassostrea gigas</name>
    <dbReference type="NCBI Taxonomy" id="29159"/>
    <lineage>
        <taxon>Eukaryota</taxon>
        <taxon>Metazoa</taxon>
        <taxon>Spiralia</taxon>
        <taxon>Lophotrochozoa</taxon>
        <taxon>Mollusca</taxon>
        <taxon>Bivalvia</taxon>
        <taxon>Autobranchia</taxon>
        <taxon>Pteriomorphia</taxon>
        <taxon>Ostreida</taxon>
        <taxon>Ostreoidea</taxon>
        <taxon>Ostreidae</taxon>
        <taxon>Magallana</taxon>
    </lineage>
</organism>
<name>K1QPR4_MAGGI</name>
<dbReference type="PANTHER" id="PTHR25462:SF296">
    <property type="entry name" value="MEIOTIC P26, ISOFORM F"/>
    <property type="match status" value="1"/>
</dbReference>
<dbReference type="SUPFAM" id="SSF63825">
    <property type="entry name" value="YWTD domain"/>
    <property type="match status" value="1"/>
</dbReference>
<feature type="compositionally biased region" description="Polar residues" evidence="6">
    <location>
        <begin position="383"/>
        <end position="394"/>
    </location>
</feature>
<dbReference type="Gene3D" id="3.30.40.10">
    <property type="entry name" value="Zinc/RING finger domain, C3HC4 (zinc finger)"/>
    <property type="match status" value="1"/>
</dbReference>
<keyword evidence="2" id="KW-0479">Metal-binding</keyword>
<dbReference type="OrthoDB" id="6103437at2759"/>
<evidence type="ECO:0000256" key="2">
    <source>
        <dbReference type="ARBA" id="ARBA00022723"/>
    </source>
</evidence>
<evidence type="ECO:0000256" key="4">
    <source>
        <dbReference type="ARBA" id="ARBA00022833"/>
    </source>
</evidence>
<protein>
    <submittedName>
        <fullName evidence="7">Tripartite motif-containing protein 13</fullName>
    </submittedName>
</protein>